<dbReference type="EMBL" id="KN831961">
    <property type="protein sequence ID" value="KIO07065.1"/>
    <property type="molecule type" value="Genomic_DNA"/>
</dbReference>
<keyword evidence="2" id="KW-1185">Reference proteome</keyword>
<reference evidence="1 2" key="1">
    <citation type="submission" date="2014-04" db="EMBL/GenBank/DDBJ databases">
        <authorList>
            <consortium name="DOE Joint Genome Institute"/>
            <person name="Kuo A."/>
            <person name="Kohler A."/>
            <person name="Costa M.D."/>
            <person name="Nagy L.G."/>
            <person name="Floudas D."/>
            <person name="Copeland A."/>
            <person name="Barry K.W."/>
            <person name="Cichocki N."/>
            <person name="Veneault-Fourrey C."/>
            <person name="LaButti K."/>
            <person name="Lindquist E.A."/>
            <person name="Lipzen A."/>
            <person name="Lundell T."/>
            <person name="Morin E."/>
            <person name="Murat C."/>
            <person name="Sun H."/>
            <person name="Tunlid A."/>
            <person name="Henrissat B."/>
            <person name="Grigoriev I.V."/>
            <person name="Hibbett D.S."/>
            <person name="Martin F."/>
            <person name="Nordberg H.P."/>
            <person name="Cantor M.N."/>
            <person name="Hua S.X."/>
        </authorList>
    </citation>
    <scope>NUCLEOTIDE SEQUENCE [LARGE SCALE GENOMIC DNA]</scope>
    <source>
        <strain evidence="1 2">Marx 270</strain>
    </source>
</reference>
<protein>
    <submittedName>
        <fullName evidence="1">Uncharacterized protein</fullName>
    </submittedName>
</protein>
<name>A0A0C3P1Z0_PISTI</name>
<evidence type="ECO:0000313" key="1">
    <source>
        <dbReference type="EMBL" id="KIO07065.1"/>
    </source>
</evidence>
<reference evidence="2" key="2">
    <citation type="submission" date="2015-01" db="EMBL/GenBank/DDBJ databases">
        <title>Evolutionary Origins and Diversification of the Mycorrhizal Mutualists.</title>
        <authorList>
            <consortium name="DOE Joint Genome Institute"/>
            <consortium name="Mycorrhizal Genomics Consortium"/>
            <person name="Kohler A."/>
            <person name="Kuo A."/>
            <person name="Nagy L.G."/>
            <person name="Floudas D."/>
            <person name="Copeland A."/>
            <person name="Barry K.W."/>
            <person name="Cichocki N."/>
            <person name="Veneault-Fourrey C."/>
            <person name="LaButti K."/>
            <person name="Lindquist E.A."/>
            <person name="Lipzen A."/>
            <person name="Lundell T."/>
            <person name="Morin E."/>
            <person name="Murat C."/>
            <person name="Riley R."/>
            <person name="Ohm R."/>
            <person name="Sun H."/>
            <person name="Tunlid A."/>
            <person name="Henrissat B."/>
            <person name="Grigoriev I.V."/>
            <person name="Hibbett D.S."/>
            <person name="Martin F."/>
        </authorList>
    </citation>
    <scope>NUCLEOTIDE SEQUENCE [LARGE SCALE GENOMIC DNA]</scope>
    <source>
        <strain evidence="2">Marx 270</strain>
    </source>
</reference>
<sequence>MHRDGPRNNRHVLTLLHDDITVGPVHLYTRSQMTSTNFKFFSGLGFPTDIVYLTQQTQSKTMQLKRKQLSRRPAQLVS</sequence>
<dbReference type="Proteomes" id="UP000054217">
    <property type="component" value="Unassembled WGS sequence"/>
</dbReference>
<gene>
    <name evidence="1" type="ORF">M404DRAFT_998502</name>
</gene>
<evidence type="ECO:0000313" key="2">
    <source>
        <dbReference type="Proteomes" id="UP000054217"/>
    </source>
</evidence>
<dbReference type="HOGENOM" id="CLU_2622976_0_0_1"/>
<dbReference type="AlphaFoldDB" id="A0A0C3P1Z0"/>
<accession>A0A0C3P1Z0</accession>
<organism evidence="1 2">
    <name type="scientific">Pisolithus tinctorius Marx 270</name>
    <dbReference type="NCBI Taxonomy" id="870435"/>
    <lineage>
        <taxon>Eukaryota</taxon>
        <taxon>Fungi</taxon>
        <taxon>Dikarya</taxon>
        <taxon>Basidiomycota</taxon>
        <taxon>Agaricomycotina</taxon>
        <taxon>Agaricomycetes</taxon>
        <taxon>Agaricomycetidae</taxon>
        <taxon>Boletales</taxon>
        <taxon>Sclerodermatineae</taxon>
        <taxon>Pisolithaceae</taxon>
        <taxon>Pisolithus</taxon>
    </lineage>
</organism>
<dbReference type="InParanoid" id="A0A0C3P1Z0"/>
<proteinExistence type="predicted"/>